<dbReference type="InterPro" id="IPR015590">
    <property type="entry name" value="Aldehyde_DH_dom"/>
</dbReference>
<dbReference type="InterPro" id="IPR016163">
    <property type="entry name" value="Ald_DH_C"/>
</dbReference>
<evidence type="ECO:0000256" key="1">
    <source>
        <dbReference type="ARBA" id="ARBA00004786"/>
    </source>
</evidence>
<dbReference type="InterPro" id="IPR016160">
    <property type="entry name" value="Ald_DH_CS_CYS"/>
</dbReference>
<keyword evidence="3 8" id="KW-0560">Oxidoreductase</keyword>
<evidence type="ECO:0000259" key="9">
    <source>
        <dbReference type="Pfam" id="PF00171"/>
    </source>
</evidence>
<evidence type="ECO:0000256" key="3">
    <source>
        <dbReference type="ARBA" id="ARBA00023002"/>
    </source>
</evidence>
<keyword evidence="12" id="KW-1185">Reference proteome</keyword>
<comment type="pathway">
    <text evidence="1">Amino-acid degradation; L-proline degradation into L-glutamate; L-glutamate from L-proline: step 2/2.</text>
</comment>
<evidence type="ECO:0000256" key="7">
    <source>
        <dbReference type="PROSITE-ProRule" id="PRU10007"/>
    </source>
</evidence>
<dbReference type="RefSeq" id="WP_149114130.1">
    <property type="nucleotide sequence ID" value="NZ_CP042425.1"/>
</dbReference>
<comment type="similarity">
    <text evidence="8">Belongs to the aldehyde dehydrogenase family.</text>
</comment>
<dbReference type="EMBL" id="CP042425">
    <property type="protein sequence ID" value="QEL19769.1"/>
    <property type="molecule type" value="Genomic_DNA"/>
</dbReference>
<evidence type="ECO:0000256" key="6">
    <source>
        <dbReference type="PIRSR" id="PIRSR000197-1"/>
    </source>
</evidence>
<dbReference type="GO" id="GO:0003842">
    <property type="term" value="F:L-glutamate gamma-semialdehyde dehydrogenase activity"/>
    <property type="evidence" value="ECO:0007669"/>
    <property type="project" value="UniProtKB-EC"/>
</dbReference>
<comment type="catalytic activity">
    <reaction evidence="5">
        <text>L-glutamate 5-semialdehyde + NAD(+) + H2O = L-glutamate + NADH + 2 H(+)</text>
        <dbReference type="Rhea" id="RHEA:30235"/>
        <dbReference type="ChEBI" id="CHEBI:15377"/>
        <dbReference type="ChEBI" id="CHEBI:15378"/>
        <dbReference type="ChEBI" id="CHEBI:29985"/>
        <dbReference type="ChEBI" id="CHEBI:57540"/>
        <dbReference type="ChEBI" id="CHEBI:57945"/>
        <dbReference type="ChEBI" id="CHEBI:58066"/>
        <dbReference type="EC" id="1.2.1.88"/>
    </reaction>
</comment>
<sequence length="1091" mass="118728">MNTTLTPRSEIARPATPIDTAVVRRAAALLDQAARTQTRPERAEGERLARMMDDAPGKAFTLAMVDEVFRSHRPRVQGRRYRGLLGDFGTPRYLSAFDRTLMRAGGAASLVGPSVVMPLIERRLRQDSSRVILDAEPAALDAYLGRRSADGFRINLNHLGEAVLGEHEAEHRMAAVLGHLGNPRVTYISVKISAIFSQINVVAWDATLAAIKDRLRRLYRAALPEKKFVNLDMEEYRDLELTLAAFRDVLDEPEFRDLPAGVVLQAYLPDSWASQQELTEWAKRRVENGGAAIKVRLVKGANLAMEAVEAELHGWNPAPYPTKADTDANYRRMMEYGCRPENAAAVRLGVASHNLFDVALALELRERFGTADRVELEMLEGMANHQARAVRDAAGGLLLYAPAVGRDDFLSAMAYLVRRLDENTSPENFLRVAFGLKPGSPAWALEQERFERGWAERLTVSAESRRAKPAVDPDAAAAFENEPDTDWTQARSRAALNAAIADWKPLPVAPLPTVEELLGTAAAAQPAWEAAGIEHRAKVLHAVARVMTADRFGTIATMRADARKSATEADPEVSEAIDFARYYADTFRVPAGVQANALGVVVVASPWNFPYAIPAGGVLAALAAGNAVVLKPAPETVQTAARLAQQLWDAGVPRDVFQFFPCPDGDVGKALLTDPRVGAIVLTGAWDTAKLFHSWRPRLRLYAETSGKNAMVITAQADRELAIKDLVKSAFGHAGQKCSAASLAILEAEVYDDPAFRRQLLDAAASLPVGPSTDPRSVITPVVKAPEGALKHALTTLDAGEEWLLEPKQVGDDPCLWSPGIKLGVRPGSAFHRAECFGPVLGLMRAASLAGAIDWQNAVDFGLTAGLHSLDPAEQAVWRDRVQAGNLYVNRPTTGAIVNRQPFGGWKKSSVGPGAKAGGPNYTFLFTRLSDSRETTPGEVEASYRAAWREHFAVEHDPSGLRSEANVFRYRPCRGVVLRLAVRDEATVARAKLAAEITGVPLTVSVATEETDAVFAARLSELAKGVEFLRIVAPLTDDVLRAVHASGLNLIDAPVTAVGRAELRFWVREQAVSTTRHRYGQIPAWVPPSRR</sequence>
<dbReference type="PANTHER" id="PTHR42862:SF1">
    <property type="entry name" value="DELTA-1-PYRROLINE-5-CARBOXYLATE DEHYDROGENASE 2, ISOFORM A-RELATED"/>
    <property type="match status" value="1"/>
</dbReference>
<keyword evidence="4" id="KW-0520">NAD</keyword>
<dbReference type="SUPFAM" id="SSF53720">
    <property type="entry name" value="ALDH-like"/>
    <property type="match status" value="1"/>
</dbReference>
<dbReference type="Pfam" id="PF00171">
    <property type="entry name" value="Aldedh"/>
    <property type="match status" value="1"/>
</dbReference>
<evidence type="ECO:0000256" key="5">
    <source>
        <dbReference type="ARBA" id="ARBA00048142"/>
    </source>
</evidence>
<dbReference type="GO" id="GO:0003700">
    <property type="term" value="F:DNA-binding transcription factor activity"/>
    <property type="evidence" value="ECO:0007669"/>
    <property type="project" value="InterPro"/>
</dbReference>
<dbReference type="KEGG" id="lrs:PX52LOC_06848"/>
<evidence type="ECO:0000256" key="8">
    <source>
        <dbReference type="RuleBase" id="RU003345"/>
    </source>
</evidence>
<dbReference type="SUPFAM" id="SSF51730">
    <property type="entry name" value="FAD-linked oxidoreductase"/>
    <property type="match status" value="1"/>
</dbReference>
<dbReference type="InterPro" id="IPR029041">
    <property type="entry name" value="FAD-linked_oxidoreductase-like"/>
</dbReference>
<dbReference type="InterPro" id="IPR025703">
    <property type="entry name" value="Bifunct_PutA"/>
</dbReference>
<reference evidence="12" key="1">
    <citation type="submission" date="2019-08" db="EMBL/GenBank/DDBJ databases">
        <title>Limnoglobus roseus gen. nov., sp. nov., a novel freshwater planctomycete with a giant genome from the family Gemmataceae.</title>
        <authorList>
            <person name="Kulichevskaya I.S."/>
            <person name="Naumoff D.G."/>
            <person name="Miroshnikov K."/>
            <person name="Ivanova A."/>
            <person name="Philippov D.A."/>
            <person name="Hakobyan A."/>
            <person name="Rijpstra I.C."/>
            <person name="Sinninghe Damste J.S."/>
            <person name="Liesack W."/>
            <person name="Dedysh S.N."/>
        </authorList>
    </citation>
    <scope>NUCLEOTIDE SEQUENCE [LARGE SCALE GENOMIC DNA]</scope>
    <source>
        <strain evidence="12">PX52</strain>
    </source>
</reference>
<dbReference type="PIRSF" id="PIRSF000197">
    <property type="entry name" value="Bifunct_PutA"/>
    <property type="match status" value="1"/>
</dbReference>
<evidence type="ECO:0000313" key="12">
    <source>
        <dbReference type="Proteomes" id="UP000324974"/>
    </source>
</evidence>
<dbReference type="OrthoDB" id="4503395at2"/>
<gene>
    <name evidence="11" type="ORF">PX52LOC_06848</name>
</gene>
<dbReference type="Pfam" id="PF01619">
    <property type="entry name" value="Pro_dh"/>
    <property type="match status" value="1"/>
</dbReference>
<accession>A0A5C1AK47</accession>
<organism evidence="11 12">
    <name type="scientific">Limnoglobus roseus</name>
    <dbReference type="NCBI Taxonomy" id="2598579"/>
    <lineage>
        <taxon>Bacteria</taxon>
        <taxon>Pseudomonadati</taxon>
        <taxon>Planctomycetota</taxon>
        <taxon>Planctomycetia</taxon>
        <taxon>Gemmatales</taxon>
        <taxon>Gemmataceae</taxon>
        <taxon>Limnoglobus</taxon>
    </lineage>
</organism>
<dbReference type="AlphaFoldDB" id="A0A5C1AK47"/>
<dbReference type="GO" id="GO:0010133">
    <property type="term" value="P:L-proline catabolic process to L-glutamate"/>
    <property type="evidence" value="ECO:0007669"/>
    <property type="project" value="InterPro"/>
</dbReference>
<feature type="active site" evidence="6 7">
    <location>
        <position position="704"/>
    </location>
</feature>
<feature type="active site" evidence="6">
    <location>
        <position position="738"/>
    </location>
</feature>
<feature type="domain" description="Proline dehydrogenase" evidence="10">
    <location>
        <begin position="146"/>
        <end position="431"/>
    </location>
</feature>
<dbReference type="PROSITE" id="PS00070">
    <property type="entry name" value="ALDEHYDE_DEHYDR_CYS"/>
    <property type="match status" value="1"/>
</dbReference>
<dbReference type="InterPro" id="IPR050485">
    <property type="entry name" value="Proline_metab_enzyme"/>
</dbReference>
<evidence type="ECO:0000313" key="11">
    <source>
        <dbReference type="EMBL" id="QEL19769.1"/>
    </source>
</evidence>
<dbReference type="Gene3D" id="3.40.605.10">
    <property type="entry name" value="Aldehyde Dehydrogenase, Chain A, domain 1"/>
    <property type="match status" value="1"/>
</dbReference>
<dbReference type="InterPro" id="IPR016162">
    <property type="entry name" value="Ald_DH_N"/>
</dbReference>
<proteinExistence type="inferred from homology"/>
<dbReference type="InterPro" id="IPR002872">
    <property type="entry name" value="Proline_DH_dom"/>
</dbReference>
<evidence type="ECO:0000259" key="10">
    <source>
        <dbReference type="Pfam" id="PF01619"/>
    </source>
</evidence>
<name>A0A5C1AK47_9BACT</name>
<dbReference type="EC" id="1.2.1.88" evidence="2"/>
<dbReference type="Gene3D" id="3.20.20.220">
    <property type="match status" value="1"/>
</dbReference>
<protein>
    <recommendedName>
        <fullName evidence="2">L-glutamate gamma-semialdehyde dehydrogenase</fullName>
        <ecNumber evidence="2">1.2.1.88</ecNumber>
    </recommendedName>
</protein>
<evidence type="ECO:0000256" key="2">
    <source>
        <dbReference type="ARBA" id="ARBA00012884"/>
    </source>
</evidence>
<dbReference type="GO" id="GO:0009898">
    <property type="term" value="C:cytoplasmic side of plasma membrane"/>
    <property type="evidence" value="ECO:0007669"/>
    <property type="project" value="TreeGrafter"/>
</dbReference>
<dbReference type="InterPro" id="IPR016161">
    <property type="entry name" value="Ald_DH/histidinol_DH"/>
</dbReference>
<dbReference type="InterPro" id="IPR029510">
    <property type="entry name" value="Ald_DH_CS_GLU"/>
</dbReference>
<dbReference type="PANTHER" id="PTHR42862">
    <property type="entry name" value="DELTA-1-PYRROLINE-5-CARBOXYLATE DEHYDROGENASE 1, ISOFORM A-RELATED"/>
    <property type="match status" value="1"/>
</dbReference>
<dbReference type="Proteomes" id="UP000324974">
    <property type="component" value="Chromosome"/>
</dbReference>
<dbReference type="PROSITE" id="PS00687">
    <property type="entry name" value="ALDEHYDE_DEHYDR_GLU"/>
    <property type="match status" value="1"/>
</dbReference>
<evidence type="ECO:0000256" key="4">
    <source>
        <dbReference type="ARBA" id="ARBA00023027"/>
    </source>
</evidence>
<dbReference type="Gene3D" id="3.40.309.10">
    <property type="entry name" value="Aldehyde Dehydrogenase, Chain A, domain 2"/>
    <property type="match status" value="1"/>
</dbReference>
<feature type="domain" description="Aldehyde dehydrogenase" evidence="9">
    <location>
        <begin position="513"/>
        <end position="922"/>
    </location>
</feature>
<dbReference type="GO" id="GO:0004657">
    <property type="term" value="F:proline dehydrogenase activity"/>
    <property type="evidence" value="ECO:0007669"/>
    <property type="project" value="InterPro"/>
</dbReference>